<dbReference type="Proteomes" id="UP000726136">
    <property type="component" value="Unassembled WGS sequence"/>
</dbReference>
<dbReference type="EMBL" id="RDPI01001290">
    <property type="protein sequence ID" value="MBF4376982.1"/>
    <property type="molecule type" value="Genomic_DNA"/>
</dbReference>
<dbReference type="RefSeq" id="WP_214651757.1">
    <property type="nucleotide sequence ID" value="NZ_RDPI01001290.1"/>
</dbReference>
<gene>
    <name evidence="1" type="ORF">EAY46_28830</name>
</gene>
<evidence type="ECO:0000313" key="2">
    <source>
        <dbReference type="Proteomes" id="UP000726136"/>
    </source>
</evidence>
<keyword evidence="2" id="KW-1185">Reference proteome</keyword>
<sequence>ITKELSYRNLNIAGIKVTHLSEQLLKLNKLLELDRKSVQALFGEDFLKDPKVFMFERYGLK</sequence>
<proteinExistence type="predicted"/>
<name>A0ABR9ZEV1_VIBAN</name>
<comment type="caution">
    <text evidence="1">The sequence shown here is derived from an EMBL/GenBank/DDBJ whole genome shotgun (WGS) entry which is preliminary data.</text>
</comment>
<feature type="non-terminal residue" evidence="1">
    <location>
        <position position="1"/>
    </location>
</feature>
<protein>
    <submittedName>
        <fullName evidence="1">Uncharacterized protein</fullName>
    </submittedName>
</protein>
<organism evidence="1 2">
    <name type="scientific">Vibrio anguillarum</name>
    <name type="common">Listonella anguillarum</name>
    <dbReference type="NCBI Taxonomy" id="55601"/>
    <lineage>
        <taxon>Bacteria</taxon>
        <taxon>Pseudomonadati</taxon>
        <taxon>Pseudomonadota</taxon>
        <taxon>Gammaproteobacteria</taxon>
        <taxon>Vibrionales</taxon>
        <taxon>Vibrionaceae</taxon>
        <taxon>Vibrio</taxon>
    </lineage>
</organism>
<accession>A0ABR9ZEV1</accession>
<reference evidence="1 2" key="1">
    <citation type="journal article" date="2021" name="PeerJ">
        <title>Analysis of 44 Vibrio anguillarum genomes reveals high genetic diversity.</title>
        <authorList>
            <person name="Hansen M.J."/>
            <person name="Dalsgaard I."/>
        </authorList>
    </citation>
    <scope>NUCLEOTIDE SEQUENCE [LARGE SCALE GENOMIC DNA]</scope>
    <source>
        <strain evidence="1 2">040915-1/1B</strain>
    </source>
</reference>
<evidence type="ECO:0000313" key="1">
    <source>
        <dbReference type="EMBL" id="MBF4376982.1"/>
    </source>
</evidence>